<comment type="caution">
    <text evidence="2">The sequence shown here is derived from an EMBL/GenBank/DDBJ whole genome shotgun (WGS) entry which is preliminary data.</text>
</comment>
<keyword evidence="3" id="KW-1185">Reference proteome</keyword>
<feature type="region of interest" description="Disordered" evidence="1">
    <location>
        <begin position="22"/>
        <end position="62"/>
    </location>
</feature>
<name>A0ABD2ZMH4_9GENT</name>
<evidence type="ECO:0000313" key="3">
    <source>
        <dbReference type="Proteomes" id="UP001630127"/>
    </source>
</evidence>
<evidence type="ECO:0000313" key="2">
    <source>
        <dbReference type="EMBL" id="KAL3518928.1"/>
    </source>
</evidence>
<proteinExistence type="predicted"/>
<gene>
    <name evidence="2" type="ORF">ACH5RR_021517</name>
</gene>
<organism evidence="2 3">
    <name type="scientific">Cinchona calisaya</name>
    <dbReference type="NCBI Taxonomy" id="153742"/>
    <lineage>
        <taxon>Eukaryota</taxon>
        <taxon>Viridiplantae</taxon>
        <taxon>Streptophyta</taxon>
        <taxon>Embryophyta</taxon>
        <taxon>Tracheophyta</taxon>
        <taxon>Spermatophyta</taxon>
        <taxon>Magnoliopsida</taxon>
        <taxon>eudicotyledons</taxon>
        <taxon>Gunneridae</taxon>
        <taxon>Pentapetalae</taxon>
        <taxon>asterids</taxon>
        <taxon>lamiids</taxon>
        <taxon>Gentianales</taxon>
        <taxon>Rubiaceae</taxon>
        <taxon>Cinchonoideae</taxon>
        <taxon>Cinchoneae</taxon>
        <taxon>Cinchona</taxon>
    </lineage>
</organism>
<dbReference type="Proteomes" id="UP001630127">
    <property type="component" value="Unassembled WGS sequence"/>
</dbReference>
<sequence length="118" mass="13507">MDKLQWGNRKRLRCVKKITSRFADNNNNNNNNKEPVASLPPLPSPHRINNRDLGMSRSNGNENRKAFVSLSSEKEDRCRTTRGSVGLDDDSRIFMDAKKEKKKLALPKLLITLSNKEK</sequence>
<reference evidence="2 3" key="1">
    <citation type="submission" date="2024-11" db="EMBL/GenBank/DDBJ databases">
        <title>A near-complete genome assembly of Cinchona calisaya.</title>
        <authorList>
            <person name="Lian D.C."/>
            <person name="Zhao X.W."/>
            <person name="Wei L."/>
        </authorList>
    </citation>
    <scope>NUCLEOTIDE SEQUENCE [LARGE SCALE GENOMIC DNA]</scope>
    <source>
        <tissue evidence="2">Nenye</tissue>
    </source>
</reference>
<protein>
    <submittedName>
        <fullName evidence="2">Uncharacterized protein</fullName>
    </submittedName>
</protein>
<accession>A0ABD2ZMH4</accession>
<dbReference type="AlphaFoldDB" id="A0ABD2ZMH4"/>
<dbReference type="EMBL" id="JBJUIK010000009">
    <property type="protein sequence ID" value="KAL3518928.1"/>
    <property type="molecule type" value="Genomic_DNA"/>
</dbReference>
<evidence type="ECO:0000256" key="1">
    <source>
        <dbReference type="SAM" id="MobiDB-lite"/>
    </source>
</evidence>